<dbReference type="EMBL" id="CP144692">
    <property type="protein sequence ID" value="WVY96606.1"/>
    <property type="molecule type" value="Genomic_DNA"/>
</dbReference>
<gene>
    <name evidence="2" type="ORF">V8G54_028757</name>
</gene>
<keyword evidence="3" id="KW-1185">Reference proteome</keyword>
<name>A0AAQ3MT65_VIGMU</name>
<organism evidence="2 3">
    <name type="scientific">Vigna mungo</name>
    <name type="common">Black gram</name>
    <name type="synonym">Phaseolus mungo</name>
    <dbReference type="NCBI Taxonomy" id="3915"/>
    <lineage>
        <taxon>Eukaryota</taxon>
        <taxon>Viridiplantae</taxon>
        <taxon>Streptophyta</taxon>
        <taxon>Embryophyta</taxon>
        <taxon>Tracheophyta</taxon>
        <taxon>Spermatophyta</taxon>
        <taxon>Magnoliopsida</taxon>
        <taxon>eudicotyledons</taxon>
        <taxon>Gunneridae</taxon>
        <taxon>Pentapetalae</taxon>
        <taxon>rosids</taxon>
        <taxon>fabids</taxon>
        <taxon>Fabales</taxon>
        <taxon>Fabaceae</taxon>
        <taxon>Papilionoideae</taxon>
        <taxon>50 kb inversion clade</taxon>
        <taxon>NPAAA clade</taxon>
        <taxon>indigoferoid/millettioid clade</taxon>
        <taxon>Phaseoleae</taxon>
        <taxon>Vigna</taxon>
    </lineage>
</organism>
<feature type="compositionally biased region" description="Basic and acidic residues" evidence="1">
    <location>
        <begin position="35"/>
        <end position="77"/>
    </location>
</feature>
<evidence type="ECO:0000256" key="1">
    <source>
        <dbReference type="SAM" id="MobiDB-lite"/>
    </source>
</evidence>
<protein>
    <submittedName>
        <fullName evidence="2">Uncharacterized protein</fullName>
    </submittedName>
</protein>
<reference evidence="2 3" key="1">
    <citation type="journal article" date="2023" name="Life. Sci Alliance">
        <title>Evolutionary insights into 3D genome organization and epigenetic landscape of Vigna mungo.</title>
        <authorList>
            <person name="Junaid A."/>
            <person name="Singh B."/>
            <person name="Bhatia S."/>
        </authorList>
    </citation>
    <scope>NUCLEOTIDE SEQUENCE [LARGE SCALE GENOMIC DNA]</scope>
    <source>
        <strain evidence="2">Urdbean</strain>
    </source>
</reference>
<proteinExistence type="predicted"/>
<dbReference type="Proteomes" id="UP001374535">
    <property type="component" value="Chromosome 9"/>
</dbReference>
<feature type="region of interest" description="Disordered" evidence="1">
    <location>
        <begin position="35"/>
        <end position="93"/>
    </location>
</feature>
<dbReference type="AlphaFoldDB" id="A0AAQ3MT65"/>
<sequence length="112" mass="13940">MGHLIQEGKTFMKGLHGFSRREIEFKEKLEKLLGKRRKREEELREKIEEEKRKRKEEEKREEDERRKEVRKEEERREKEKRKRKERKGAIATNGKFYSYKYKGTKKGRFPIL</sequence>
<evidence type="ECO:0000313" key="2">
    <source>
        <dbReference type="EMBL" id="WVY96606.1"/>
    </source>
</evidence>
<accession>A0AAQ3MT65</accession>
<evidence type="ECO:0000313" key="3">
    <source>
        <dbReference type="Proteomes" id="UP001374535"/>
    </source>
</evidence>